<dbReference type="Gramene" id="KZM80425">
    <property type="protein sequence ID" value="KZM80425"/>
    <property type="gene ID" value="DCAR_032344"/>
</dbReference>
<dbReference type="Proteomes" id="UP000077755">
    <property type="component" value="Chromosome 5"/>
</dbReference>
<dbReference type="PANTHER" id="PTHR34452:SF1">
    <property type="entry name" value="SPORULATION-SPECIFIC PROTEIN"/>
    <property type="match status" value="1"/>
</dbReference>
<evidence type="ECO:0000313" key="2">
    <source>
        <dbReference type="Proteomes" id="UP000077755"/>
    </source>
</evidence>
<sequence length="77" mass="8803">MEKSSVESFKLQDQIKEVTHKLSEQILRTEEFKNLSVSLKELKDKAEAECLSAYEKKGPEGPSFAVQESLRIAFIKE</sequence>
<organism evidence="1 2">
    <name type="scientific">Daucus carota subsp. sativus</name>
    <name type="common">Carrot</name>
    <dbReference type="NCBI Taxonomy" id="79200"/>
    <lineage>
        <taxon>Eukaryota</taxon>
        <taxon>Viridiplantae</taxon>
        <taxon>Streptophyta</taxon>
        <taxon>Embryophyta</taxon>
        <taxon>Tracheophyta</taxon>
        <taxon>Spermatophyta</taxon>
        <taxon>Magnoliopsida</taxon>
        <taxon>eudicotyledons</taxon>
        <taxon>Gunneridae</taxon>
        <taxon>Pentapetalae</taxon>
        <taxon>asterids</taxon>
        <taxon>campanulids</taxon>
        <taxon>Apiales</taxon>
        <taxon>Apiaceae</taxon>
        <taxon>Apioideae</taxon>
        <taxon>Scandiceae</taxon>
        <taxon>Daucinae</taxon>
        <taxon>Daucus</taxon>
        <taxon>Daucus sect. Daucus</taxon>
    </lineage>
</organism>
<dbReference type="AlphaFoldDB" id="A0A175YA68"/>
<proteinExistence type="predicted"/>
<keyword evidence="2" id="KW-1185">Reference proteome</keyword>
<gene>
    <name evidence="1" type="ORF">DCAR_0519042</name>
</gene>
<name>A0A175YA68_DAUCS</name>
<reference evidence="1" key="1">
    <citation type="journal article" date="2016" name="Nat. Genet.">
        <title>A high-quality carrot genome assembly provides new insights into carotenoid accumulation and asterid genome evolution.</title>
        <authorList>
            <person name="Iorizzo M."/>
            <person name="Ellison S."/>
            <person name="Senalik D."/>
            <person name="Zeng P."/>
            <person name="Satapoomin P."/>
            <person name="Huang J."/>
            <person name="Bowman M."/>
            <person name="Iovene M."/>
            <person name="Sanseverino W."/>
            <person name="Cavagnaro P."/>
            <person name="Yildiz M."/>
            <person name="Macko-Podgorni A."/>
            <person name="Moranska E."/>
            <person name="Grzebelus E."/>
            <person name="Grzebelus D."/>
            <person name="Ashrafi H."/>
            <person name="Zheng Z."/>
            <person name="Cheng S."/>
            <person name="Spooner D."/>
            <person name="Van Deynze A."/>
            <person name="Simon P."/>
        </authorList>
    </citation>
    <scope>NUCLEOTIDE SEQUENCE</scope>
    <source>
        <tissue evidence="1">Leaf</tissue>
    </source>
</reference>
<dbReference type="PANTHER" id="PTHR34452">
    <property type="entry name" value="MYOSIN HEAVY CHAIN-RELATED PROTEIN"/>
    <property type="match status" value="1"/>
</dbReference>
<evidence type="ECO:0000313" key="1">
    <source>
        <dbReference type="EMBL" id="WOG99688.1"/>
    </source>
</evidence>
<reference evidence="1" key="2">
    <citation type="submission" date="2022-03" db="EMBL/GenBank/DDBJ databases">
        <title>Draft title - Genomic analysis of global carrot germplasm unveils the trajectory of domestication and the origin of high carotenoid orange carrot.</title>
        <authorList>
            <person name="Iorizzo M."/>
            <person name="Ellison S."/>
            <person name="Senalik D."/>
            <person name="Macko-Podgorni A."/>
            <person name="Grzebelus D."/>
            <person name="Bostan H."/>
            <person name="Rolling W."/>
            <person name="Curaba J."/>
            <person name="Simon P."/>
        </authorList>
    </citation>
    <scope>NUCLEOTIDE SEQUENCE</scope>
    <source>
        <tissue evidence="1">Leaf</tissue>
    </source>
</reference>
<accession>A0A175YA68</accession>
<dbReference type="EMBL" id="CP093347">
    <property type="protein sequence ID" value="WOG99688.1"/>
    <property type="molecule type" value="Genomic_DNA"/>
</dbReference>
<protein>
    <submittedName>
        <fullName evidence="1">Uncharacterized protein</fullName>
    </submittedName>
</protein>